<accession>A0A6N2QYN3</accession>
<evidence type="ECO:0000256" key="2">
    <source>
        <dbReference type="ARBA" id="ARBA00022448"/>
    </source>
</evidence>
<sequence length="341" mass="38419">MKKRWTRWLALLGAAVFLLAGCTPKGGNGQKNLRIELLTPRVRLTLATDQEVDEISMKGLQLFAEKMATLSGGELMVDIVTSDNPVELYTSGEAQLLFVPSRLLEEKSGEFAAYSSPFYFRSYDHMTMTLNSPTFQDLVEEDYRELLGGRLLAAAYGGSSVFLSRSRYLSDIGDFDGLSLTTDEDEDENLVLREMGVNLVLAAEDQRIQGFNSGFYETISCPAQRLSEIYLAEDSRLYLADFFYDPTILWLFTSQELYDTMDDRLKMVLAESAAYLVGTIDEGRLAEIDTGREKLIQAGAEVTRISADSTRKKAKEILRASPAFANRWSWERFDTVQEIIR</sequence>
<dbReference type="AlphaFoldDB" id="A0A6N2QYN3"/>
<evidence type="ECO:0000313" key="4">
    <source>
        <dbReference type="EMBL" id="VYS72855.1"/>
    </source>
</evidence>
<keyword evidence="2" id="KW-0813">Transport</keyword>
<dbReference type="PANTHER" id="PTHR33376:SF7">
    <property type="entry name" value="C4-DICARBOXYLATE-BINDING PROTEIN DCTB"/>
    <property type="match status" value="1"/>
</dbReference>
<reference evidence="4" key="1">
    <citation type="submission" date="2019-11" db="EMBL/GenBank/DDBJ databases">
        <authorList>
            <person name="Feng L."/>
        </authorList>
    </citation>
    <scope>NUCLEOTIDE SEQUENCE</scope>
    <source>
        <strain evidence="4">AundefinedLFYP135</strain>
    </source>
</reference>
<gene>
    <name evidence="4" type="ORF">AULFYP135_00053</name>
</gene>
<dbReference type="PANTHER" id="PTHR33376">
    <property type="match status" value="1"/>
</dbReference>
<dbReference type="InterPro" id="IPR038404">
    <property type="entry name" value="TRAP_DctP_sf"/>
</dbReference>
<evidence type="ECO:0000256" key="1">
    <source>
        <dbReference type="ARBA" id="ARBA00009023"/>
    </source>
</evidence>
<dbReference type="InterPro" id="IPR018389">
    <property type="entry name" value="DctP_fam"/>
</dbReference>
<keyword evidence="3" id="KW-0732">Signal</keyword>
<proteinExistence type="inferred from homology"/>
<dbReference type="Pfam" id="PF03480">
    <property type="entry name" value="DctP"/>
    <property type="match status" value="1"/>
</dbReference>
<comment type="similarity">
    <text evidence="1">Belongs to the bacterial solute-binding protein 7 family.</text>
</comment>
<organism evidence="4">
    <name type="scientific">uncultured Anaerotruncus sp</name>
    <dbReference type="NCBI Taxonomy" id="905011"/>
    <lineage>
        <taxon>Bacteria</taxon>
        <taxon>Bacillati</taxon>
        <taxon>Bacillota</taxon>
        <taxon>Clostridia</taxon>
        <taxon>Eubacteriales</taxon>
        <taxon>Oscillospiraceae</taxon>
        <taxon>Anaerotruncus</taxon>
        <taxon>environmental samples</taxon>
    </lineage>
</organism>
<protein>
    <submittedName>
        <fullName evidence="4">Bacterial extracellular solute-binding protein, family 7</fullName>
    </submittedName>
</protein>
<name>A0A6N2QYN3_9FIRM</name>
<dbReference type="Gene3D" id="3.40.190.170">
    <property type="entry name" value="Bacterial extracellular solute-binding protein, family 7"/>
    <property type="match status" value="1"/>
</dbReference>
<evidence type="ECO:0000256" key="3">
    <source>
        <dbReference type="ARBA" id="ARBA00022729"/>
    </source>
</evidence>
<dbReference type="EMBL" id="CACRSL010000003">
    <property type="protein sequence ID" value="VYS72855.1"/>
    <property type="molecule type" value="Genomic_DNA"/>
</dbReference>
<dbReference type="GO" id="GO:0055085">
    <property type="term" value="P:transmembrane transport"/>
    <property type="evidence" value="ECO:0007669"/>
    <property type="project" value="InterPro"/>
</dbReference>
<dbReference type="PROSITE" id="PS51257">
    <property type="entry name" value="PROKAR_LIPOPROTEIN"/>
    <property type="match status" value="1"/>
</dbReference>